<keyword evidence="6" id="KW-0808">Transferase</keyword>
<dbReference type="GO" id="GO:0010506">
    <property type="term" value="P:regulation of autophagy"/>
    <property type="evidence" value="ECO:0007669"/>
    <property type="project" value="InterPro"/>
</dbReference>
<evidence type="ECO:0000256" key="1">
    <source>
        <dbReference type="ARBA" id="ARBA00022741"/>
    </source>
</evidence>
<dbReference type="CDD" id="cd14014">
    <property type="entry name" value="STKc_PknB_like"/>
    <property type="match status" value="1"/>
</dbReference>
<sequence>MTQPVLRKSKSNLRQRLGLAAAASKPTHLSPIASPSTTNLASSTSTTISVISRTDSRSAFTYDSATPSPPTKRMDFDTVSYNSAMSASPGEYTEEDDMSASTLVSSEDAHQQQQLTQQNTHTQPYQPPAQFHPPGEETVHPNIVTVTSGADDIFSLTDQQLSDRFTFISEIGFGNWGSVWLCKPKHVRSSQLSEPGAVVKLGKQAAASGGSGAGGKVAIKLVHRSKTATTAARVRALWGEMKIIRALRHEPHPSIIQFESFVITPSYALVIMPHLSHLIPVCLPPSRATPYFRQLASAVGYLHERGITHNDIKPANVLLSHTDIPVLVDFGFAQKWDVGARGSFLSSISWGTPEYLDPQRAKGMPHDERASDVWSLGITMFEILIGRTPFEADEQEQFSTPEELVIYYERTRKGQWVGQWSIPSDIETLLRQMINPDPANRVSAMEAYHHPALQPEAPGVIITPHFVRAAASFDVEEPLPAPLPQTHVVAEDHTQAKGDREKEKEKKEKEKRKSKRKAKRDHATSHDPHSHSHFHVRAMTPALGESIKQHTSVSKPKRDDADLASGVGSGIGDGKENEHMEVGEGEKKEKEKKRSKLVIRKLRVEEEGDDKDVGEDPTPTKVTKPAQPLTIKEYSYIADKKVVPRTSNSQLTNLSRPNSANPATTIASSTTNASKTTKEISRATSTQTFKETKDKRISTFSSDDAPEDKQAAVLRTMRLLEGTHKHYAASQREKAQEAFGAITRPAPEPPATVKKEMARPTSLDSAQALANGEKGKKEKSDERRSLGLERIGFGLASGKEKIDEEKIQKPMAAPMSPSRAKRVSTSRMPTPSPQKTRRQGIRPHTEIDATTGKIFPASDDESPLAELREKIIVSDQENLVRFRQVPGNEGELGRGDEVENLKESTAPLLIQNAHAHAYPDQRASRAAALAETHQARCSAEIKSVPEVSKRGSQGSTASHSASVSGLTRTKSIEALAMDNRLDKMASWIKNVETIIEDARKAVAEGREPGLPVLSLPAELTTADPSTNSNVMQTTVAHRFGVTPDKATAIPSHLRTSSIQVEPATPPKWMTYAEAEEKIQAANAWLEEQQQGKRRKERPTVGHVLKLFGGEKEKAGSRSSTPDPNHHLVPLKPQAQTLRGVPSTPALRGSISGAAAAAARQSKMPHRKSESNLRNFNTMPVISSPSFVAGPQYDPDTDEDHDTATQHNSNRTRSNTNTIAFASPRRVRYETLLSGEPGVTRQGEGWTSNNIKITSYQRKEVKPSSSMASLRERARALLGDSRERERHIIDLSRKPASSVDGHAQGSGSGVGARESLKVERRSSRLTLRGEKGVKKDTANNVASGNTTEHSARSNTPAAESVLGMRSGTAGGDKKMKGWVKSLKGAMGMGKA</sequence>
<dbReference type="SMART" id="SM00220">
    <property type="entry name" value="S_TKc"/>
    <property type="match status" value="1"/>
</dbReference>
<feature type="region of interest" description="Disordered" evidence="4">
    <location>
        <begin position="85"/>
        <end position="141"/>
    </location>
</feature>
<feature type="region of interest" description="Disordered" evidence="4">
    <location>
        <begin position="942"/>
        <end position="965"/>
    </location>
</feature>
<feature type="compositionally biased region" description="Basic and acidic residues" evidence="4">
    <location>
        <begin position="799"/>
        <end position="808"/>
    </location>
</feature>
<dbReference type="Gene3D" id="1.10.510.10">
    <property type="entry name" value="Transferase(Phosphotransferase) domain 1"/>
    <property type="match status" value="1"/>
</dbReference>
<organism evidence="6 7">
    <name type="scientific">Cryptococcus neoformans Tu259-1</name>
    <dbReference type="NCBI Taxonomy" id="1230072"/>
    <lineage>
        <taxon>Eukaryota</taxon>
        <taxon>Fungi</taxon>
        <taxon>Dikarya</taxon>
        <taxon>Basidiomycota</taxon>
        <taxon>Agaricomycotina</taxon>
        <taxon>Tremellomycetes</taxon>
        <taxon>Tremellales</taxon>
        <taxon>Cryptococcaceae</taxon>
        <taxon>Cryptococcus</taxon>
        <taxon>Cryptococcus neoformans species complex</taxon>
    </lineage>
</organism>
<feature type="compositionally biased region" description="Basic and acidic residues" evidence="4">
    <location>
        <begin position="1313"/>
        <end position="1336"/>
    </location>
</feature>
<feature type="compositionally biased region" description="Polar residues" evidence="4">
    <location>
        <begin position="950"/>
        <end position="965"/>
    </location>
</feature>
<dbReference type="GO" id="GO:0004674">
    <property type="term" value="F:protein serine/threonine kinase activity"/>
    <property type="evidence" value="ECO:0007669"/>
    <property type="project" value="InterPro"/>
</dbReference>
<dbReference type="InterPro" id="IPR045269">
    <property type="entry name" value="Atg1-like"/>
</dbReference>
<reference evidence="6 7" key="1">
    <citation type="submission" date="2017-06" db="EMBL/GenBank/DDBJ databases">
        <title>Global population genomics of the pathogenic fungus Cryptococcus neoformans var. grubii.</title>
        <authorList>
            <person name="Cuomo C."/>
            <person name="Litvintseva A."/>
            <person name="Chen Y."/>
            <person name="Young S."/>
            <person name="Zeng Q."/>
            <person name="Chapman S."/>
            <person name="Gujja S."/>
            <person name="Saif S."/>
            <person name="Birren B."/>
        </authorList>
    </citation>
    <scope>NUCLEOTIDE SEQUENCE [LARGE SCALE GENOMIC DNA]</scope>
    <source>
        <strain evidence="6 7">Tu259-1</strain>
    </source>
</reference>
<dbReference type="PANTHER" id="PTHR24348:SF68">
    <property type="entry name" value="SERINE_THREONINE-PROTEIN KINASE ATG1C"/>
    <property type="match status" value="1"/>
</dbReference>
<feature type="region of interest" description="Disordered" evidence="4">
    <location>
        <begin position="727"/>
        <end position="786"/>
    </location>
</feature>
<feature type="region of interest" description="Disordered" evidence="4">
    <location>
        <begin position="478"/>
        <end position="535"/>
    </location>
</feature>
<dbReference type="InterPro" id="IPR017441">
    <property type="entry name" value="Protein_kinase_ATP_BS"/>
</dbReference>
<feature type="region of interest" description="Disordered" evidence="4">
    <location>
        <begin position="547"/>
        <end position="627"/>
    </location>
</feature>
<dbReference type="PROSITE" id="PS00108">
    <property type="entry name" value="PROTEIN_KINASE_ST"/>
    <property type="match status" value="1"/>
</dbReference>
<dbReference type="Gene3D" id="3.30.200.20">
    <property type="entry name" value="Phosphorylase Kinase, domain 1"/>
    <property type="match status" value="1"/>
</dbReference>
<dbReference type="EMBL" id="AMKT01000101">
    <property type="protein sequence ID" value="OXG10689.1"/>
    <property type="molecule type" value="Genomic_DNA"/>
</dbReference>
<feature type="region of interest" description="Disordered" evidence="4">
    <location>
        <begin position="799"/>
        <end position="862"/>
    </location>
</feature>
<feature type="compositionally biased region" description="Basic and acidic residues" evidence="4">
    <location>
        <begin position="773"/>
        <end position="786"/>
    </location>
</feature>
<proteinExistence type="predicted"/>
<evidence type="ECO:0000259" key="5">
    <source>
        <dbReference type="PROSITE" id="PS50011"/>
    </source>
</evidence>
<evidence type="ECO:0000256" key="2">
    <source>
        <dbReference type="ARBA" id="ARBA00022840"/>
    </source>
</evidence>
<feature type="compositionally biased region" description="Polar residues" evidence="4">
    <location>
        <begin position="645"/>
        <end position="657"/>
    </location>
</feature>
<comment type="caution">
    <text evidence="6">The sequence shown here is derived from an EMBL/GenBank/DDBJ whole genome shotgun (WGS) entry which is preliminary data.</text>
</comment>
<dbReference type="SUPFAM" id="SSF56112">
    <property type="entry name" value="Protein kinase-like (PK-like)"/>
    <property type="match status" value="1"/>
</dbReference>
<feature type="binding site" evidence="3">
    <location>
        <position position="200"/>
    </location>
    <ligand>
        <name>ATP</name>
        <dbReference type="ChEBI" id="CHEBI:30616"/>
    </ligand>
</feature>
<dbReference type="InterPro" id="IPR008271">
    <property type="entry name" value="Ser/Thr_kinase_AS"/>
</dbReference>
<feature type="compositionally biased region" description="Polar residues" evidence="4">
    <location>
        <begin position="1337"/>
        <end position="1356"/>
    </location>
</feature>
<evidence type="ECO:0000256" key="3">
    <source>
        <dbReference type="PROSITE-ProRule" id="PRU10141"/>
    </source>
</evidence>
<evidence type="ECO:0000256" key="4">
    <source>
        <dbReference type="SAM" id="MobiDB-lite"/>
    </source>
</evidence>
<dbReference type="Pfam" id="PF00069">
    <property type="entry name" value="Pkinase"/>
    <property type="match status" value="1"/>
</dbReference>
<feature type="compositionally biased region" description="Low complexity" evidence="4">
    <location>
        <begin position="34"/>
        <end position="44"/>
    </location>
</feature>
<keyword evidence="1 3" id="KW-0547">Nucleotide-binding</keyword>
<evidence type="ECO:0000313" key="6">
    <source>
        <dbReference type="EMBL" id="OXG10689.1"/>
    </source>
</evidence>
<dbReference type="PROSITE" id="PS50011">
    <property type="entry name" value="PROTEIN_KINASE_DOM"/>
    <property type="match status" value="1"/>
</dbReference>
<gene>
    <name evidence="6" type="ORF">C361_06722</name>
</gene>
<evidence type="ECO:0000313" key="7">
    <source>
        <dbReference type="Proteomes" id="UP000199727"/>
    </source>
</evidence>
<feature type="region of interest" description="Disordered" evidence="4">
    <location>
        <begin position="1289"/>
        <end position="1375"/>
    </location>
</feature>
<feature type="compositionally biased region" description="Basic residues" evidence="4">
    <location>
        <begin position="590"/>
        <end position="601"/>
    </location>
</feature>
<dbReference type="PROSITE" id="PS00107">
    <property type="entry name" value="PROTEIN_KINASE_ATP"/>
    <property type="match status" value="1"/>
</dbReference>
<dbReference type="PANTHER" id="PTHR24348">
    <property type="entry name" value="SERINE/THREONINE-PROTEIN KINASE UNC-51-RELATED"/>
    <property type="match status" value="1"/>
</dbReference>
<feature type="compositionally biased region" description="Basic and acidic residues" evidence="4">
    <location>
        <begin position="489"/>
        <end position="508"/>
    </location>
</feature>
<dbReference type="GO" id="GO:0005737">
    <property type="term" value="C:cytoplasm"/>
    <property type="evidence" value="ECO:0007669"/>
    <property type="project" value="TreeGrafter"/>
</dbReference>
<dbReference type="FunFam" id="3.30.200.20:FF:000790">
    <property type="entry name" value="CAMK/CAMKL protein kinase, variant 1"/>
    <property type="match status" value="1"/>
</dbReference>
<dbReference type="InterPro" id="IPR000719">
    <property type="entry name" value="Prot_kinase_dom"/>
</dbReference>
<feature type="compositionally biased region" description="Low complexity" evidence="4">
    <location>
        <begin position="111"/>
        <end position="123"/>
    </location>
</feature>
<feature type="region of interest" description="Disordered" evidence="4">
    <location>
        <begin position="644"/>
        <end position="709"/>
    </location>
</feature>
<feature type="compositionally biased region" description="Basic residues" evidence="4">
    <location>
        <begin position="509"/>
        <end position="520"/>
    </location>
</feature>
<feature type="compositionally biased region" description="Basic and acidic residues" evidence="4">
    <location>
        <begin position="573"/>
        <end position="589"/>
    </location>
</feature>
<dbReference type="Proteomes" id="UP000199727">
    <property type="component" value="Unassembled WGS sequence"/>
</dbReference>
<dbReference type="GO" id="GO:0005524">
    <property type="term" value="F:ATP binding"/>
    <property type="evidence" value="ECO:0007669"/>
    <property type="project" value="UniProtKB-UniRule"/>
</dbReference>
<protein>
    <submittedName>
        <fullName evidence="6">CAMK/CAMKL/BRSK protein kinase</fullName>
    </submittedName>
</protein>
<feature type="compositionally biased region" description="Polar residues" evidence="4">
    <location>
        <begin position="1171"/>
        <end position="1185"/>
    </location>
</feature>
<feature type="compositionally biased region" description="Low complexity" evidence="4">
    <location>
        <begin position="658"/>
        <end position="675"/>
    </location>
</feature>
<name>A0A854Q4F0_CRYNE</name>
<feature type="region of interest" description="Disordered" evidence="4">
    <location>
        <begin position="1108"/>
        <end position="1214"/>
    </location>
</feature>
<dbReference type="InterPro" id="IPR011009">
    <property type="entry name" value="Kinase-like_dom_sf"/>
</dbReference>
<feature type="region of interest" description="Disordered" evidence="4">
    <location>
        <begin position="21"/>
        <end position="44"/>
    </location>
</feature>
<accession>A0A854Q4F0</accession>
<keyword evidence="2 3" id="KW-0067">ATP-binding</keyword>
<feature type="compositionally biased region" description="Acidic residues" evidence="4">
    <location>
        <begin position="606"/>
        <end position="615"/>
    </location>
</feature>
<feature type="compositionally biased region" description="Basic and acidic residues" evidence="4">
    <location>
        <begin position="521"/>
        <end position="530"/>
    </location>
</feature>
<feature type="domain" description="Protein kinase" evidence="5">
    <location>
        <begin position="165"/>
        <end position="453"/>
    </location>
</feature>
<keyword evidence="6" id="KW-0418">Kinase</keyword>
<dbReference type="OrthoDB" id="68483at2759"/>